<evidence type="ECO:0000256" key="8">
    <source>
        <dbReference type="ARBA" id="ARBA00023143"/>
    </source>
</evidence>
<comment type="similarity">
    <text evidence="2 10">Belongs to the FliR/MopE/SpaR family.</text>
</comment>
<comment type="function">
    <text evidence="1 10">Role in flagellar biosynthesis.</text>
</comment>
<keyword evidence="11" id="KW-0966">Cell projection</keyword>
<proteinExistence type="inferred from homology"/>
<keyword evidence="12" id="KW-1185">Reference proteome</keyword>
<dbReference type="GO" id="GO:0005886">
    <property type="term" value="C:plasma membrane"/>
    <property type="evidence" value="ECO:0007669"/>
    <property type="project" value="UniProtKB-SubCell"/>
</dbReference>
<dbReference type="GO" id="GO:0044780">
    <property type="term" value="P:bacterial-type flagellum assembly"/>
    <property type="evidence" value="ECO:0007669"/>
    <property type="project" value="UniProtKB-UniRule"/>
</dbReference>
<evidence type="ECO:0000313" key="12">
    <source>
        <dbReference type="Proteomes" id="UP000555828"/>
    </source>
</evidence>
<dbReference type="Pfam" id="PF01311">
    <property type="entry name" value="Bac_export_1"/>
    <property type="match status" value="1"/>
</dbReference>
<accession>A0A841GLL9</accession>
<dbReference type="PANTHER" id="PTHR30065">
    <property type="entry name" value="FLAGELLAR BIOSYNTHETIC PROTEIN FLIR"/>
    <property type="match status" value="1"/>
</dbReference>
<dbReference type="InterPro" id="IPR006303">
    <property type="entry name" value="FliR"/>
</dbReference>
<comment type="subcellular location">
    <subcellularLocation>
        <location evidence="10">Cell membrane</location>
        <topology evidence="10">Multi-pass membrane protein</topology>
    </subcellularLocation>
    <subcellularLocation>
        <location evidence="10">Bacterial flagellum basal body</location>
    </subcellularLocation>
</comment>
<reference evidence="11 12" key="1">
    <citation type="submission" date="2020-08" db="EMBL/GenBank/DDBJ databases">
        <title>Genomic Encyclopedia of Type Strains, Phase IV (KMG-IV): sequencing the most valuable type-strain genomes for metagenomic binning, comparative biology and taxonomic classification.</title>
        <authorList>
            <person name="Goeker M."/>
        </authorList>
    </citation>
    <scope>NUCLEOTIDE SEQUENCE [LARGE SCALE GENOMIC DNA]</scope>
    <source>
        <strain evidence="11 12">DSM 13481</strain>
    </source>
</reference>
<evidence type="ECO:0000313" key="11">
    <source>
        <dbReference type="EMBL" id="MBB6062895.1"/>
    </source>
</evidence>
<dbReference type="PRINTS" id="PR00953">
    <property type="entry name" value="TYPE3IMRPROT"/>
</dbReference>
<keyword evidence="8 10" id="KW-0975">Bacterial flagellum</keyword>
<keyword evidence="11" id="KW-0282">Flagellum</keyword>
<feature type="transmembrane region" description="Helical" evidence="10">
    <location>
        <begin position="210"/>
        <end position="234"/>
    </location>
</feature>
<evidence type="ECO:0000256" key="4">
    <source>
        <dbReference type="ARBA" id="ARBA00022475"/>
    </source>
</evidence>
<evidence type="ECO:0000256" key="7">
    <source>
        <dbReference type="ARBA" id="ARBA00023136"/>
    </source>
</evidence>
<dbReference type="PANTHER" id="PTHR30065:SF1">
    <property type="entry name" value="SURFACE PRESENTATION OF ANTIGENS PROTEIN SPAR"/>
    <property type="match status" value="1"/>
</dbReference>
<dbReference type="RefSeq" id="WP_184619523.1">
    <property type="nucleotide sequence ID" value="NZ_JACHEX010000003.1"/>
</dbReference>
<feature type="transmembrane region" description="Helical" evidence="10">
    <location>
        <begin position="65"/>
        <end position="90"/>
    </location>
</feature>
<evidence type="ECO:0000256" key="1">
    <source>
        <dbReference type="ARBA" id="ARBA00002578"/>
    </source>
</evidence>
<feature type="transmembrane region" description="Helical" evidence="10">
    <location>
        <begin position="125"/>
        <end position="147"/>
    </location>
</feature>
<evidence type="ECO:0000256" key="6">
    <source>
        <dbReference type="ARBA" id="ARBA00022989"/>
    </source>
</evidence>
<evidence type="ECO:0000256" key="9">
    <source>
        <dbReference type="NCBIfam" id="TIGR01400"/>
    </source>
</evidence>
<dbReference type="InterPro" id="IPR002010">
    <property type="entry name" value="T3SS_IM_R"/>
</dbReference>
<dbReference type="Proteomes" id="UP000555828">
    <property type="component" value="Unassembled WGS sequence"/>
</dbReference>
<keyword evidence="11" id="KW-0969">Cilium</keyword>
<dbReference type="GO" id="GO:0006605">
    <property type="term" value="P:protein targeting"/>
    <property type="evidence" value="ECO:0007669"/>
    <property type="project" value="UniProtKB-UniRule"/>
</dbReference>
<dbReference type="NCBIfam" id="TIGR01400">
    <property type="entry name" value="fliR"/>
    <property type="match status" value="1"/>
</dbReference>
<protein>
    <recommendedName>
        <fullName evidence="3 9">Flagellar biosynthetic protein FliR</fullName>
    </recommendedName>
</protein>
<feature type="transmembrane region" description="Helical" evidence="10">
    <location>
        <begin position="21"/>
        <end position="53"/>
    </location>
</feature>
<keyword evidence="5 10" id="KW-0812">Transmembrane</keyword>
<evidence type="ECO:0000256" key="5">
    <source>
        <dbReference type="ARBA" id="ARBA00022692"/>
    </source>
</evidence>
<evidence type="ECO:0000256" key="2">
    <source>
        <dbReference type="ARBA" id="ARBA00009772"/>
    </source>
</evidence>
<dbReference type="EMBL" id="JACHEX010000003">
    <property type="protein sequence ID" value="MBB6062895.1"/>
    <property type="molecule type" value="Genomic_DNA"/>
</dbReference>
<feature type="transmembrane region" description="Helical" evidence="10">
    <location>
        <begin position="176"/>
        <end position="198"/>
    </location>
</feature>
<dbReference type="GO" id="GO:0009425">
    <property type="term" value="C:bacterial-type flagellum basal body"/>
    <property type="evidence" value="ECO:0007669"/>
    <property type="project" value="UniProtKB-SubCell"/>
</dbReference>
<gene>
    <name evidence="11" type="ORF">HNP65_001347</name>
</gene>
<evidence type="ECO:0000256" key="10">
    <source>
        <dbReference type="RuleBase" id="RU362071"/>
    </source>
</evidence>
<name>A0A841GLL9_9BACT</name>
<dbReference type="AlphaFoldDB" id="A0A841GLL9"/>
<keyword evidence="7 10" id="KW-0472">Membrane</keyword>
<sequence>MEIIDFVETQFLNWAMLISRLTGMFLITPLLSAAFVPTTVRAFLVLALSYMSLPQVDTIPLDTPVITIVLSLLNNFLIGFAIGLLAYFIFGAFSIAGELLGIESGFGLATAMDPTMEETPIVGQLIFLLSLFVFISLNGHMVVYQGVVDSIKIFPLYLDKLDFSLVKFIETKFIEMFFIALKIGLPVIGYMFIINVLLGILSRLVPQMNVFMVGIPLKSLLVFVIFLGMVPIWAETSAKLPVLLEKVIQQFLSG</sequence>
<evidence type="ECO:0000256" key="3">
    <source>
        <dbReference type="ARBA" id="ARBA00021717"/>
    </source>
</evidence>
<organism evidence="11 12">
    <name type="scientific">Thermosipho japonicus</name>
    <dbReference type="NCBI Taxonomy" id="90323"/>
    <lineage>
        <taxon>Bacteria</taxon>
        <taxon>Thermotogati</taxon>
        <taxon>Thermotogota</taxon>
        <taxon>Thermotogae</taxon>
        <taxon>Thermotogales</taxon>
        <taxon>Fervidobacteriaceae</taxon>
        <taxon>Thermosipho</taxon>
    </lineage>
</organism>
<keyword evidence="4 10" id="KW-1003">Cell membrane</keyword>
<keyword evidence="6 10" id="KW-1133">Transmembrane helix</keyword>
<comment type="caution">
    <text evidence="11">The sequence shown here is derived from an EMBL/GenBank/DDBJ whole genome shotgun (WGS) entry which is preliminary data.</text>
</comment>